<dbReference type="KEGG" id="cim:CIMG_09253"/>
<dbReference type="InterPro" id="IPR008610">
    <property type="entry name" value="Ebp2"/>
</dbReference>
<feature type="compositionally biased region" description="Acidic residues" evidence="6">
    <location>
        <begin position="96"/>
        <end position="132"/>
    </location>
</feature>
<dbReference type="OMA" id="DAHKGRD"/>
<reference evidence="8" key="2">
    <citation type="journal article" date="2010" name="Genome Res.">
        <title>Population genomic sequencing of Coccidioides fungi reveals recent hybridization and transposon control.</title>
        <authorList>
            <person name="Neafsey D.E."/>
            <person name="Barker B.M."/>
            <person name="Sharpton T.J."/>
            <person name="Stajich J.E."/>
            <person name="Park D.J."/>
            <person name="Whiston E."/>
            <person name="Hung C.-Y."/>
            <person name="McMahan C."/>
            <person name="White J."/>
            <person name="Sykes S."/>
            <person name="Heiman D."/>
            <person name="Young S."/>
            <person name="Zeng Q."/>
            <person name="Abouelleil A."/>
            <person name="Aftuck L."/>
            <person name="Bessette D."/>
            <person name="Brown A."/>
            <person name="FitzGerald M."/>
            <person name="Lui A."/>
            <person name="Macdonald J.P."/>
            <person name="Priest M."/>
            <person name="Orbach M.J."/>
            <person name="Galgiani J.N."/>
            <person name="Kirkland T.N."/>
            <person name="Cole G.T."/>
            <person name="Birren B.W."/>
            <person name="Henn M.R."/>
            <person name="Taylor J.W."/>
            <person name="Rounsley S.D."/>
        </authorList>
    </citation>
    <scope>GENOME REANNOTATION</scope>
    <source>
        <strain evidence="8">RS</strain>
    </source>
</reference>
<keyword evidence="3" id="KW-0690">Ribosome biogenesis</keyword>
<dbReference type="VEuPathDB" id="FungiDB:CIMG_09253"/>
<evidence type="ECO:0000256" key="1">
    <source>
        <dbReference type="ARBA" id="ARBA00004604"/>
    </source>
</evidence>
<dbReference type="STRING" id="246410.J3K1Y0"/>
<evidence type="ECO:0000256" key="4">
    <source>
        <dbReference type="ARBA" id="ARBA00023054"/>
    </source>
</evidence>
<evidence type="ECO:0000256" key="2">
    <source>
        <dbReference type="ARBA" id="ARBA00007336"/>
    </source>
</evidence>
<protein>
    <submittedName>
        <fullName evidence="7">rRNA processing protein</fullName>
    </submittedName>
</protein>
<evidence type="ECO:0000256" key="6">
    <source>
        <dbReference type="SAM" id="MobiDB-lite"/>
    </source>
</evidence>
<feature type="compositionally biased region" description="Basic and acidic residues" evidence="6">
    <location>
        <begin position="12"/>
        <end position="31"/>
    </location>
</feature>
<comment type="subcellular location">
    <subcellularLocation>
        <location evidence="1">Nucleus</location>
        <location evidence="1">Nucleolus</location>
    </subcellularLocation>
</comment>
<dbReference type="GeneID" id="4558538"/>
<feature type="region of interest" description="Disordered" evidence="6">
    <location>
        <begin position="286"/>
        <end position="386"/>
    </location>
</feature>
<dbReference type="Pfam" id="PF05890">
    <property type="entry name" value="Ebp2"/>
    <property type="match status" value="1"/>
</dbReference>
<dbReference type="GO" id="GO:0006364">
    <property type="term" value="P:rRNA processing"/>
    <property type="evidence" value="ECO:0007669"/>
    <property type="project" value="TreeGrafter"/>
</dbReference>
<feature type="compositionally biased region" description="Basic and acidic residues" evidence="6">
    <location>
        <begin position="64"/>
        <end position="85"/>
    </location>
</feature>
<dbReference type="OrthoDB" id="443772at2759"/>
<reference evidence="8" key="1">
    <citation type="journal article" date="2009" name="Genome Res.">
        <title>Comparative genomic analyses of the human fungal pathogens Coccidioides and their relatives.</title>
        <authorList>
            <person name="Sharpton T.J."/>
            <person name="Stajich J.E."/>
            <person name="Rounsley S.D."/>
            <person name="Gardner M.J."/>
            <person name="Wortman J.R."/>
            <person name="Jordar V.S."/>
            <person name="Maiti R."/>
            <person name="Kodira C.D."/>
            <person name="Neafsey D.E."/>
            <person name="Zeng Q."/>
            <person name="Hung C.-Y."/>
            <person name="McMahan C."/>
            <person name="Muszewska A."/>
            <person name="Grynberg M."/>
            <person name="Mandel M.A."/>
            <person name="Kellner E.M."/>
            <person name="Barker B.M."/>
            <person name="Galgiani J.N."/>
            <person name="Orbach M.J."/>
            <person name="Kirkland T.N."/>
            <person name="Cole G.T."/>
            <person name="Henn M.R."/>
            <person name="Birren B.W."/>
            <person name="Taylor J.W."/>
        </authorList>
    </citation>
    <scope>NUCLEOTIDE SEQUENCE [LARGE SCALE GENOMIC DNA]</scope>
    <source>
        <strain evidence="8">RS</strain>
    </source>
</reference>
<dbReference type="AlphaFoldDB" id="J3K1Y0"/>
<name>J3K1Y0_COCIM</name>
<organism evidence="7 8">
    <name type="scientific">Coccidioides immitis (strain RS)</name>
    <name type="common">Valley fever fungus</name>
    <dbReference type="NCBI Taxonomy" id="246410"/>
    <lineage>
        <taxon>Eukaryota</taxon>
        <taxon>Fungi</taxon>
        <taxon>Dikarya</taxon>
        <taxon>Ascomycota</taxon>
        <taxon>Pezizomycotina</taxon>
        <taxon>Eurotiomycetes</taxon>
        <taxon>Eurotiomycetidae</taxon>
        <taxon>Onygenales</taxon>
        <taxon>Onygenaceae</taxon>
        <taxon>Coccidioides</taxon>
    </lineage>
</organism>
<evidence type="ECO:0000313" key="8">
    <source>
        <dbReference type="Proteomes" id="UP000001261"/>
    </source>
</evidence>
<dbReference type="EMBL" id="GG704915">
    <property type="protein sequence ID" value="EAS28049.3"/>
    <property type="molecule type" value="Genomic_DNA"/>
</dbReference>
<dbReference type="FunCoup" id="J3K1Y0">
    <property type="interactions" value="333"/>
</dbReference>
<keyword evidence="8" id="KW-1185">Reference proteome</keyword>
<evidence type="ECO:0000256" key="5">
    <source>
        <dbReference type="ARBA" id="ARBA00023242"/>
    </source>
</evidence>
<evidence type="ECO:0000313" key="7">
    <source>
        <dbReference type="EMBL" id="EAS28049.3"/>
    </source>
</evidence>
<feature type="region of interest" description="Disordered" evidence="6">
    <location>
        <begin position="1"/>
        <end position="135"/>
    </location>
</feature>
<dbReference type="GO" id="GO:0030687">
    <property type="term" value="C:preribosome, large subunit precursor"/>
    <property type="evidence" value="ECO:0007669"/>
    <property type="project" value="TreeGrafter"/>
</dbReference>
<proteinExistence type="inferred from homology"/>
<dbReference type="InParanoid" id="J3K1Y0"/>
<keyword evidence="5" id="KW-0539">Nucleus</keyword>
<dbReference type="PANTHER" id="PTHR13028">
    <property type="entry name" value="RRNA PROCESSING PROTEIN EBNA1-BINDING PROTEIN-RELATED"/>
    <property type="match status" value="1"/>
</dbReference>
<dbReference type="PANTHER" id="PTHR13028:SF0">
    <property type="entry name" value="RRNA-PROCESSING PROTEIN EBP2-RELATED"/>
    <property type="match status" value="1"/>
</dbReference>
<dbReference type="GO" id="GO:0005730">
    <property type="term" value="C:nucleolus"/>
    <property type="evidence" value="ECO:0007669"/>
    <property type="project" value="UniProtKB-SubCell"/>
</dbReference>
<feature type="compositionally biased region" description="Basic and acidic residues" evidence="6">
    <location>
        <begin position="39"/>
        <end position="56"/>
    </location>
</feature>
<keyword evidence="4" id="KW-0175">Coiled coil</keyword>
<dbReference type="Proteomes" id="UP000001261">
    <property type="component" value="Unassembled WGS sequence"/>
</dbReference>
<dbReference type="RefSeq" id="XP_001239632.1">
    <property type="nucleotide sequence ID" value="XM_001239631.2"/>
</dbReference>
<dbReference type="GO" id="GO:0034399">
    <property type="term" value="C:nuclear periphery"/>
    <property type="evidence" value="ECO:0007669"/>
    <property type="project" value="TreeGrafter"/>
</dbReference>
<evidence type="ECO:0000256" key="3">
    <source>
        <dbReference type="ARBA" id="ARBA00022517"/>
    </source>
</evidence>
<sequence length="386" mass="43195">MVKKSKLLNALDAHKGRDFDKERQKKLQKAAEKKKRLRAERQKEENEVDNEEKVNGPEDSSNLNEEKRDTAAVTKKGDERKEDPKATQAETNASGDEGDSENEDEHDENELDAGEADSDEDIPLSELSEDDRADVIPHQRLTINNSAAIRASLKRISFINESTPFSEHNSLTSTEQIDIPDPNDDLNRELAFYKVCVSAATNARSLLKKEGVPFSRPTDYFAEMVKSDEHMGKIKKKLFEEAAAKKASAEAKKQRELKKFGKQVQIAKLQQRQKEKRETLEKINSLKRKRKIDGGAPTEDEDLFDVALEDAGKSERKKQNPTGGPNPKRQKKNEKYGFGGKKRFAKSGDAMSSGDLKGFSVSKMKGKKPGGAAKRPGKSRRAAAKR</sequence>
<dbReference type="GO" id="GO:0042273">
    <property type="term" value="P:ribosomal large subunit biogenesis"/>
    <property type="evidence" value="ECO:0007669"/>
    <property type="project" value="TreeGrafter"/>
</dbReference>
<comment type="similarity">
    <text evidence="2">Belongs to the EBP2 family.</text>
</comment>
<gene>
    <name evidence="7" type="ORF">CIMG_09253</name>
</gene>
<feature type="compositionally biased region" description="Basic residues" evidence="6">
    <location>
        <begin position="375"/>
        <end position="386"/>
    </location>
</feature>
<accession>J3K1Y0</accession>
<feature type="compositionally biased region" description="Acidic residues" evidence="6">
    <location>
        <begin position="298"/>
        <end position="308"/>
    </location>
</feature>